<keyword evidence="4 7" id="KW-0808">Transferase</keyword>
<dbReference type="GO" id="GO:0008168">
    <property type="term" value="F:methyltransferase activity"/>
    <property type="evidence" value="ECO:0007669"/>
    <property type="project" value="UniProtKB-UniRule"/>
</dbReference>
<dbReference type="PANTHER" id="PTHR43619">
    <property type="entry name" value="S-ADENOSYL-L-METHIONINE-DEPENDENT METHYLTRANSFERASE YKTD-RELATED"/>
    <property type="match status" value="1"/>
</dbReference>
<proteinExistence type="inferred from homology"/>
<accession>A0A5S4GCF7</accession>
<keyword evidence="3 6" id="KW-0489">Methyltransferase</keyword>
<dbReference type="AlphaFoldDB" id="A0A5S4GCF7"/>
<name>A0A5S4GCF7_9ACTN</name>
<dbReference type="EC" id="2.1.1.-" evidence="6"/>
<comment type="function">
    <text evidence="1 6">Exhibits S-adenosyl-L-methionine-dependent methyltransferase activity.</text>
</comment>
<protein>
    <recommendedName>
        <fullName evidence="6">S-adenosyl-L-methionine-dependent methyltransferase</fullName>
        <ecNumber evidence="6">2.1.1.-</ecNumber>
    </recommendedName>
</protein>
<dbReference type="InterPro" id="IPR029063">
    <property type="entry name" value="SAM-dependent_MTases_sf"/>
</dbReference>
<keyword evidence="8" id="KW-1185">Reference proteome</keyword>
<evidence type="ECO:0000256" key="6">
    <source>
        <dbReference type="RuleBase" id="RU362030"/>
    </source>
</evidence>
<gene>
    <name evidence="7" type="ORF">ETD85_28405</name>
</gene>
<comment type="similarity">
    <text evidence="2 6">Belongs to the UPF0677 family.</text>
</comment>
<evidence type="ECO:0000256" key="3">
    <source>
        <dbReference type="ARBA" id="ARBA00022603"/>
    </source>
</evidence>
<comment type="caution">
    <text evidence="7">The sequence shown here is derived from an EMBL/GenBank/DDBJ whole genome shotgun (WGS) entry which is preliminary data.</text>
</comment>
<evidence type="ECO:0000313" key="7">
    <source>
        <dbReference type="EMBL" id="TMR30696.1"/>
    </source>
</evidence>
<dbReference type="PANTHER" id="PTHR43619:SF2">
    <property type="entry name" value="S-ADENOSYL-L-METHIONINE-DEPENDENT METHYLTRANSFERASES SUPERFAMILY PROTEIN"/>
    <property type="match status" value="1"/>
</dbReference>
<dbReference type="SUPFAM" id="SSF53335">
    <property type="entry name" value="S-adenosyl-L-methionine-dependent methyltransferases"/>
    <property type="match status" value="1"/>
</dbReference>
<dbReference type="InterPro" id="IPR011610">
    <property type="entry name" value="SAM_mthyl_Trfase_ML2640-like"/>
</dbReference>
<dbReference type="Proteomes" id="UP000306628">
    <property type="component" value="Unassembled WGS sequence"/>
</dbReference>
<evidence type="ECO:0000256" key="2">
    <source>
        <dbReference type="ARBA" id="ARBA00008138"/>
    </source>
</evidence>
<evidence type="ECO:0000256" key="4">
    <source>
        <dbReference type="ARBA" id="ARBA00022679"/>
    </source>
</evidence>
<evidence type="ECO:0000256" key="1">
    <source>
        <dbReference type="ARBA" id="ARBA00003907"/>
    </source>
</evidence>
<evidence type="ECO:0000256" key="5">
    <source>
        <dbReference type="ARBA" id="ARBA00022691"/>
    </source>
</evidence>
<dbReference type="NCBIfam" id="TIGR00027">
    <property type="entry name" value="mthyl_TIGR00027"/>
    <property type="match status" value="1"/>
</dbReference>
<evidence type="ECO:0000313" key="8">
    <source>
        <dbReference type="Proteomes" id="UP000306628"/>
    </source>
</evidence>
<keyword evidence="5 6" id="KW-0949">S-adenosyl-L-methionine</keyword>
<dbReference type="OrthoDB" id="9806164at2"/>
<dbReference type="EMBL" id="VCKX01000096">
    <property type="protein sequence ID" value="TMR30696.1"/>
    <property type="molecule type" value="Genomic_DNA"/>
</dbReference>
<dbReference type="Gene3D" id="3.40.50.150">
    <property type="entry name" value="Vaccinia Virus protein VP39"/>
    <property type="match status" value="1"/>
</dbReference>
<dbReference type="GO" id="GO:0032259">
    <property type="term" value="P:methylation"/>
    <property type="evidence" value="ECO:0007669"/>
    <property type="project" value="UniProtKB-KW"/>
</dbReference>
<sequence length="276" mass="30180">MGVAALRAQESLRQDRLFDDPYAQLFLDAAHPAGSPWSTGSAAGFFHAIGHQVAVRTRFLDDTLLAAVREGCDQVVLLASGMDSRPFRLAWPPGTTVFELDFADVLAFKAAVIASRTTPPAGQLARPTCRHVAVPADLREDWPQTLAEAGFDRRRPAAWLAEGILYALPPEAAALLLDRITSLSAPGSVLAMDHGEDSELLRTARVSVSPDLRDLWQGGPSEDLKPWLARRGWDPTVRDIADIARDHRRPVPPAFDPDRTDAGRGWLATARLSERR</sequence>
<dbReference type="Pfam" id="PF04072">
    <property type="entry name" value="LCM"/>
    <property type="match status" value="1"/>
</dbReference>
<reference evidence="7 8" key="1">
    <citation type="submission" date="2019-05" db="EMBL/GenBank/DDBJ databases">
        <title>Draft genome sequence of Nonomuraea zeae DSM 100528.</title>
        <authorList>
            <person name="Saricaoglu S."/>
            <person name="Isik K."/>
        </authorList>
    </citation>
    <scope>NUCLEOTIDE SEQUENCE [LARGE SCALE GENOMIC DNA]</scope>
    <source>
        <strain evidence="7 8">DSM 100528</strain>
    </source>
</reference>
<dbReference type="InterPro" id="IPR007213">
    <property type="entry name" value="Ppm1/Ppm2/Tcmp"/>
</dbReference>
<organism evidence="7 8">
    <name type="scientific">Nonomuraea zeae</name>
    <dbReference type="NCBI Taxonomy" id="1642303"/>
    <lineage>
        <taxon>Bacteria</taxon>
        <taxon>Bacillati</taxon>
        <taxon>Actinomycetota</taxon>
        <taxon>Actinomycetes</taxon>
        <taxon>Streptosporangiales</taxon>
        <taxon>Streptosporangiaceae</taxon>
        <taxon>Nonomuraea</taxon>
    </lineage>
</organism>